<sequence>MDRSTTAFGRGSEHVPYYNMKCVLILLYEQANPYFFCCSRSPTCTRLLLRRAFERLNGKLHFGAWAVRGSHETRTPRFSLTRPRHVPPDISKMALLSYVPPIGIVSTQGLLFGNGIVVLHMQSDMTLLPMNYSSAPPNAAEAVSEVLLQRFTRTLWLTRAITEFRLLVKKGIASILQQGSSLIRIEQFPCSPMNKILRLRSPIRLENPVATFLMEDENMWSWRRGNSEIEVIQEWLSRNIVVPRKVEDFWL</sequence>
<dbReference type="AlphaFoldDB" id="A0AAN9LQA9"/>
<dbReference type="EMBL" id="JAYMYQ010000004">
    <property type="protein sequence ID" value="KAK7338263.1"/>
    <property type="molecule type" value="Genomic_DNA"/>
</dbReference>
<protein>
    <submittedName>
        <fullName evidence="1">Uncharacterized protein</fullName>
    </submittedName>
</protein>
<name>A0AAN9LQA9_CANGL</name>
<accession>A0AAN9LQA9</accession>
<dbReference type="Proteomes" id="UP001367508">
    <property type="component" value="Unassembled WGS sequence"/>
</dbReference>
<organism evidence="1 2">
    <name type="scientific">Canavalia gladiata</name>
    <name type="common">Sword bean</name>
    <name type="synonym">Dolichos gladiatus</name>
    <dbReference type="NCBI Taxonomy" id="3824"/>
    <lineage>
        <taxon>Eukaryota</taxon>
        <taxon>Viridiplantae</taxon>
        <taxon>Streptophyta</taxon>
        <taxon>Embryophyta</taxon>
        <taxon>Tracheophyta</taxon>
        <taxon>Spermatophyta</taxon>
        <taxon>Magnoliopsida</taxon>
        <taxon>eudicotyledons</taxon>
        <taxon>Gunneridae</taxon>
        <taxon>Pentapetalae</taxon>
        <taxon>rosids</taxon>
        <taxon>fabids</taxon>
        <taxon>Fabales</taxon>
        <taxon>Fabaceae</taxon>
        <taxon>Papilionoideae</taxon>
        <taxon>50 kb inversion clade</taxon>
        <taxon>NPAAA clade</taxon>
        <taxon>indigoferoid/millettioid clade</taxon>
        <taxon>Phaseoleae</taxon>
        <taxon>Canavalia</taxon>
    </lineage>
</organism>
<proteinExistence type="predicted"/>
<comment type="caution">
    <text evidence="1">The sequence shown here is derived from an EMBL/GenBank/DDBJ whole genome shotgun (WGS) entry which is preliminary data.</text>
</comment>
<keyword evidence="2" id="KW-1185">Reference proteome</keyword>
<evidence type="ECO:0000313" key="1">
    <source>
        <dbReference type="EMBL" id="KAK7338263.1"/>
    </source>
</evidence>
<gene>
    <name evidence="1" type="ORF">VNO77_18867</name>
</gene>
<evidence type="ECO:0000313" key="2">
    <source>
        <dbReference type="Proteomes" id="UP001367508"/>
    </source>
</evidence>
<reference evidence="1 2" key="1">
    <citation type="submission" date="2024-01" db="EMBL/GenBank/DDBJ databases">
        <title>The genomes of 5 underutilized Papilionoideae crops provide insights into root nodulation and disease resistanc.</title>
        <authorList>
            <person name="Jiang F."/>
        </authorList>
    </citation>
    <scope>NUCLEOTIDE SEQUENCE [LARGE SCALE GENOMIC DNA]</scope>
    <source>
        <strain evidence="1">LVBAO_FW01</strain>
        <tissue evidence="1">Leaves</tissue>
    </source>
</reference>